<protein>
    <submittedName>
        <fullName evidence="2">Uncharacterized protein</fullName>
    </submittedName>
</protein>
<evidence type="ECO:0000256" key="1">
    <source>
        <dbReference type="SAM" id="MobiDB-lite"/>
    </source>
</evidence>
<accession>A0A4C1UVH6</accession>
<feature type="region of interest" description="Disordered" evidence="1">
    <location>
        <begin position="1"/>
        <end position="24"/>
    </location>
</feature>
<dbReference type="EMBL" id="BGZK01000227">
    <property type="protein sequence ID" value="GBP29992.1"/>
    <property type="molecule type" value="Genomic_DNA"/>
</dbReference>
<name>A0A4C1UVH6_EUMVA</name>
<feature type="region of interest" description="Disordered" evidence="1">
    <location>
        <begin position="55"/>
        <end position="88"/>
    </location>
</feature>
<dbReference type="Proteomes" id="UP000299102">
    <property type="component" value="Unassembled WGS sequence"/>
</dbReference>
<organism evidence="2 3">
    <name type="scientific">Eumeta variegata</name>
    <name type="common">Bagworm moth</name>
    <name type="synonym">Eumeta japonica</name>
    <dbReference type="NCBI Taxonomy" id="151549"/>
    <lineage>
        <taxon>Eukaryota</taxon>
        <taxon>Metazoa</taxon>
        <taxon>Ecdysozoa</taxon>
        <taxon>Arthropoda</taxon>
        <taxon>Hexapoda</taxon>
        <taxon>Insecta</taxon>
        <taxon>Pterygota</taxon>
        <taxon>Neoptera</taxon>
        <taxon>Endopterygota</taxon>
        <taxon>Lepidoptera</taxon>
        <taxon>Glossata</taxon>
        <taxon>Ditrysia</taxon>
        <taxon>Tineoidea</taxon>
        <taxon>Psychidae</taxon>
        <taxon>Oiketicinae</taxon>
        <taxon>Eumeta</taxon>
    </lineage>
</organism>
<reference evidence="2 3" key="1">
    <citation type="journal article" date="2019" name="Commun. Biol.">
        <title>The bagworm genome reveals a unique fibroin gene that provides high tensile strength.</title>
        <authorList>
            <person name="Kono N."/>
            <person name="Nakamura H."/>
            <person name="Ohtoshi R."/>
            <person name="Tomita M."/>
            <person name="Numata K."/>
            <person name="Arakawa K."/>
        </authorList>
    </citation>
    <scope>NUCLEOTIDE SEQUENCE [LARGE SCALE GENOMIC DNA]</scope>
</reference>
<gene>
    <name evidence="2" type="ORF">EVAR_22892_1</name>
</gene>
<dbReference type="AlphaFoldDB" id="A0A4C1UVH6"/>
<keyword evidence="3" id="KW-1185">Reference proteome</keyword>
<evidence type="ECO:0000313" key="3">
    <source>
        <dbReference type="Proteomes" id="UP000299102"/>
    </source>
</evidence>
<evidence type="ECO:0000313" key="2">
    <source>
        <dbReference type="EMBL" id="GBP29992.1"/>
    </source>
</evidence>
<comment type="caution">
    <text evidence="2">The sequence shown here is derived from an EMBL/GenBank/DDBJ whole genome shotgun (WGS) entry which is preliminary data.</text>
</comment>
<sequence>MKTAPAAPRPRADQSQIGADYRTNRNPHGLVICVTGEVEVVILYKRIVNEVDTRLAPNNANGSKENYRRPRGAGAATGPPPAGRVAAL</sequence>
<feature type="compositionally biased region" description="Low complexity" evidence="1">
    <location>
        <begin position="72"/>
        <end position="88"/>
    </location>
</feature>
<proteinExistence type="predicted"/>